<dbReference type="InterPro" id="IPR035093">
    <property type="entry name" value="RelE/ParE_toxin_dom_sf"/>
</dbReference>
<dbReference type="AlphaFoldDB" id="A0A1J5GAD2"/>
<dbReference type="Gene3D" id="3.30.2310.20">
    <property type="entry name" value="RelE-like"/>
    <property type="match status" value="1"/>
</dbReference>
<dbReference type="SUPFAM" id="SSF143011">
    <property type="entry name" value="RelE-like"/>
    <property type="match status" value="1"/>
</dbReference>
<protein>
    <submittedName>
        <fullName evidence="2">Uncharacterized protein</fullName>
    </submittedName>
</protein>
<sequence length="87" mass="10721">MPQGRLWIKTRHIFLARDARRRLENQRRSLKRENILLLHQRPSLRNKTIKGTINTWEFSINKNYRCIYRKEKEEAYILAIVKHEDTF</sequence>
<organism evidence="2 3">
    <name type="scientific">Candidatus Infernicultor aquiphilus</name>
    <dbReference type="NCBI Taxonomy" id="1805029"/>
    <lineage>
        <taxon>Bacteria</taxon>
        <taxon>Pseudomonadati</taxon>
        <taxon>Atribacterota</taxon>
        <taxon>Candidatus Phoenicimicrobiia</taxon>
        <taxon>Candidatus Pheonicimicrobiales</taxon>
        <taxon>Candidatus Phoenicimicrobiaceae</taxon>
        <taxon>Candidatus Infernicultor</taxon>
    </lineage>
</organism>
<evidence type="ECO:0000256" key="1">
    <source>
        <dbReference type="SAM" id="Coils"/>
    </source>
</evidence>
<accession>A0A1J5GAD2</accession>
<reference evidence="2 3" key="1">
    <citation type="journal article" date="2016" name="Environ. Microbiol.">
        <title>Genomic resolution of a cold subsurface aquifer community provides metabolic insights for novel microbes adapted to high CO concentrations.</title>
        <authorList>
            <person name="Probst A.J."/>
            <person name="Castelle C.J."/>
            <person name="Singh A."/>
            <person name="Brown C.T."/>
            <person name="Anantharaman K."/>
            <person name="Sharon I."/>
            <person name="Hug L.A."/>
            <person name="Burstein D."/>
            <person name="Emerson J.B."/>
            <person name="Thomas B.C."/>
            <person name="Banfield J.F."/>
        </authorList>
    </citation>
    <scope>NUCLEOTIDE SEQUENCE [LARGE SCALE GENOMIC DNA]</scope>
    <source>
        <strain evidence="2">CG2_30_33_13</strain>
    </source>
</reference>
<evidence type="ECO:0000313" key="2">
    <source>
        <dbReference type="EMBL" id="OIP69673.1"/>
    </source>
</evidence>
<keyword evidence="1" id="KW-0175">Coiled coil</keyword>
<dbReference type="EMBL" id="MNYY01000098">
    <property type="protein sequence ID" value="OIP69673.1"/>
    <property type="molecule type" value="Genomic_DNA"/>
</dbReference>
<comment type="caution">
    <text evidence="2">The sequence shown here is derived from an EMBL/GenBank/DDBJ whole genome shotgun (WGS) entry which is preliminary data.</text>
</comment>
<evidence type="ECO:0000313" key="3">
    <source>
        <dbReference type="Proteomes" id="UP000182763"/>
    </source>
</evidence>
<name>A0A1J5GAD2_9BACT</name>
<dbReference type="Proteomes" id="UP000182763">
    <property type="component" value="Unassembled WGS sequence"/>
</dbReference>
<feature type="coiled-coil region" evidence="1">
    <location>
        <begin position="13"/>
        <end position="40"/>
    </location>
</feature>
<dbReference type="RefSeq" id="WP_406608533.1">
    <property type="nucleotide sequence ID" value="NZ_PFKO01000380.1"/>
</dbReference>
<gene>
    <name evidence="2" type="ORF">AUK42_05045</name>
</gene>
<proteinExistence type="predicted"/>